<feature type="region of interest" description="Disordered" evidence="3">
    <location>
        <begin position="263"/>
        <end position="308"/>
    </location>
</feature>
<feature type="compositionally biased region" description="Basic and acidic residues" evidence="3">
    <location>
        <begin position="178"/>
        <end position="189"/>
    </location>
</feature>
<gene>
    <name evidence="5" type="ORF">Sste5346_003782</name>
</gene>
<dbReference type="Proteomes" id="UP001583186">
    <property type="component" value="Unassembled WGS sequence"/>
</dbReference>
<reference evidence="5 6" key="1">
    <citation type="journal article" date="2024" name="IMA Fungus">
        <title>IMA Genome - F19 : A genome assembly and annotation guide to empower mycologists, including annotated draft genome sequences of Ceratocystis pirilliformis, Diaporthe australafricana, Fusarium ophioides, Paecilomyces lecythidis, and Sporothrix stenoceras.</title>
        <authorList>
            <person name="Aylward J."/>
            <person name="Wilson A.M."/>
            <person name="Visagie C.M."/>
            <person name="Spraker J."/>
            <person name="Barnes I."/>
            <person name="Buitendag C."/>
            <person name="Ceriani C."/>
            <person name="Del Mar Angel L."/>
            <person name="du Plessis D."/>
            <person name="Fuchs T."/>
            <person name="Gasser K."/>
            <person name="Kramer D."/>
            <person name="Li W."/>
            <person name="Munsamy K."/>
            <person name="Piso A."/>
            <person name="Price J.L."/>
            <person name="Sonnekus B."/>
            <person name="Thomas C."/>
            <person name="van der Nest A."/>
            <person name="van Dijk A."/>
            <person name="van Heerden A."/>
            <person name="van Vuuren N."/>
            <person name="Yilmaz N."/>
            <person name="Duong T.A."/>
            <person name="van der Merwe N.A."/>
            <person name="Wingfield M.J."/>
            <person name="Wingfield B.D."/>
        </authorList>
    </citation>
    <scope>NUCLEOTIDE SEQUENCE [LARGE SCALE GENOMIC DNA]</scope>
    <source>
        <strain evidence="5 6">CMW 5346</strain>
    </source>
</reference>
<protein>
    <recommendedName>
        <fullName evidence="4">K Homology domain-containing protein</fullName>
    </recommendedName>
</protein>
<feature type="compositionally biased region" description="Pro residues" evidence="3">
    <location>
        <begin position="87"/>
        <end position="101"/>
    </location>
</feature>
<feature type="domain" description="K Homology" evidence="4">
    <location>
        <begin position="433"/>
        <end position="504"/>
    </location>
</feature>
<dbReference type="Gene3D" id="3.30.1370.10">
    <property type="entry name" value="K Homology domain, type 1"/>
    <property type="match status" value="3"/>
</dbReference>
<feature type="region of interest" description="Disordered" evidence="3">
    <location>
        <begin position="17"/>
        <end position="52"/>
    </location>
</feature>
<evidence type="ECO:0000313" key="6">
    <source>
        <dbReference type="Proteomes" id="UP001583186"/>
    </source>
</evidence>
<feature type="compositionally biased region" description="Gly residues" evidence="3">
    <location>
        <begin position="408"/>
        <end position="433"/>
    </location>
</feature>
<evidence type="ECO:0000256" key="2">
    <source>
        <dbReference type="PROSITE-ProRule" id="PRU00117"/>
    </source>
</evidence>
<feature type="compositionally biased region" description="Basic and acidic residues" evidence="3">
    <location>
        <begin position="123"/>
        <end position="150"/>
    </location>
</feature>
<organism evidence="5 6">
    <name type="scientific">Sporothrix stenoceras</name>
    <dbReference type="NCBI Taxonomy" id="5173"/>
    <lineage>
        <taxon>Eukaryota</taxon>
        <taxon>Fungi</taxon>
        <taxon>Dikarya</taxon>
        <taxon>Ascomycota</taxon>
        <taxon>Pezizomycotina</taxon>
        <taxon>Sordariomycetes</taxon>
        <taxon>Sordariomycetidae</taxon>
        <taxon>Ophiostomatales</taxon>
        <taxon>Ophiostomataceae</taxon>
        <taxon>Sporothrix</taxon>
    </lineage>
</organism>
<evidence type="ECO:0000256" key="1">
    <source>
        <dbReference type="ARBA" id="ARBA00022737"/>
    </source>
</evidence>
<feature type="domain" description="K Homology" evidence="4">
    <location>
        <begin position="311"/>
        <end position="382"/>
    </location>
</feature>
<comment type="caution">
    <text evidence="5">The sequence shown here is derived from an EMBL/GenBank/DDBJ whole genome shotgun (WGS) entry which is preliminary data.</text>
</comment>
<dbReference type="SMART" id="SM00322">
    <property type="entry name" value="KH"/>
    <property type="match status" value="3"/>
</dbReference>
<dbReference type="PANTHER" id="PTHR10288">
    <property type="entry name" value="KH DOMAIN CONTAINING RNA BINDING PROTEIN"/>
    <property type="match status" value="1"/>
</dbReference>
<feature type="region of interest" description="Disordered" evidence="3">
    <location>
        <begin position="509"/>
        <end position="593"/>
    </location>
</feature>
<accession>A0ABR3ZD09</accession>
<feature type="domain" description="K Homology" evidence="4">
    <location>
        <begin position="192"/>
        <end position="263"/>
    </location>
</feature>
<dbReference type="Pfam" id="PF00013">
    <property type="entry name" value="KH_1"/>
    <property type="match status" value="3"/>
</dbReference>
<proteinExistence type="predicted"/>
<dbReference type="SUPFAM" id="SSF54791">
    <property type="entry name" value="Eukaryotic type KH-domain (KH-domain type I)"/>
    <property type="match status" value="3"/>
</dbReference>
<feature type="compositionally biased region" description="Gly residues" evidence="3">
    <location>
        <begin position="511"/>
        <end position="525"/>
    </location>
</feature>
<dbReference type="InterPro" id="IPR004087">
    <property type="entry name" value="KH_dom"/>
</dbReference>
<keyword evidence="2" id="KW-0694">RNA-binding</keyword>
<feature type="region of interest" description="Disordered" evidence="3">
    <location>
        <begin position="82"/>
        <end position="194"/>
    </location>
</feature>
<feature type="compositionally biased region" description="Low complexity" evidence="3">
    <location>
        <begin position="575"/>
        <end position="584"/>
    </location>
</feature>
<dbReference type="PROSITE" id="PS50084">
    <property type="entry name" value="KH_TYPE_1"/>
    <property type="match status" value="3"/>
</dbReference>
<sequence>MAEMSNLESILATLAAQKPADSNSNAAPGTAPYAPPAPAYPQPTTSGSLNLNAPAAAGTVSIQEAIARAKAHAAQNGVASYDRPITYAPPPPAAAPPPPTGPSSEGRRYRSSRSRSPPPARRGGNDYRENHNPYRDERRDERRGDRDHDYGGGGGRGRPYSPATHHNDSFSPRGAHGGRRERSPRRDDGGGGGNVEIIEVQAGLVGLIIGRQGENLRRIEGETQCRVQFLAPDNPSDAMRQCKITGQPPNRADAKAAIFKIIDESGSSDGPGGSFRGGPGGGRFGGGGPGGPRGGPRGGGPGAPQITPGEGEEVIQIMIPDRTVGLIIGRGGETIRDLQERSGCHINIVDESNSVSGLRPVNLIGGRAETTHAKELIMEIVDSDTRNGGPGGPGGPGGGGPGGPPFRHGGGGGYGGGGGGPDGYGGGGGGGGDRVNDSMFVPAEAVGMIIGKGGETIREMQSSTGCKINVSQTPGANENEREIGLIGTQEAIERAKIAIEEKVEAVRQKNSGGGYGGPGGGGRGGRGGRDGGDGGGYRGQRDYDNGGGYGGRGGGDGGAGRGGYGGGAGGGAPGGAPAAPGQPASDDPNADPYAAYGGYAAYVALWYQALAQQQGGAGGAGAPPPAPGQ</sequence>
<dbReference type="InterPro" id="IPR036612">
    <property type="entry name" value="KH_dom_type_1_sf"/>
</dbReference>
<feature type="compositionally biased region" description="Gly residues" evidence="3">
    <location>
        <begin position="388"/>
        <end position="401"/>
    </location>
</feature>
<dbReference type="InterPro" id="IPR004088">
    <property type="entry name" value="KH_dom_type_1"/>
</dbReference>
<feature type="compositionally biased region" description="Gly residues" evidence="3">
    <location>
        <begin position="269"/>
        <end position="302"/>
    </location>
</feature>
<keyword evidence="1" id="KW-0677">Repeat</keyword>
<keyword evidence="6" id="KW-1185">Reference proteome</keyword>
<feature type="region of interest" description="Disordered" evidence="3">
    <location>
        <begin position="383"/>
        <end position="438"/>
    </location>
</feature>
<dbReference type="EMBL" id="JAWCUI010000017">
    <property type="protein sequence ID" value="KAL1897930.1"/>
    <property type="molecule type" value="Genomic_DNA"/>
</dbReference>
<feature type="compositionally biased region" description="Gly residues" evidence="3">
    <location>
        <begin position="545"/>
        <end position="574"/>
    </location>
</feature>
<evidence type="ECO:0000259" key="4">
    <source>
        <dbReference type="SMART" id="SM00322"/>
    </source>
</evidence>
<evidence type="ECO:0000256" key="3">
    <source>
        <dbReference type="SAM" id="MobiDB-lite"/>
    </source>
</evidence>
<name>A0ABR3ZD09_9PEZI</name>
<evidence type="ECO:0000313" key="5">
    <source>
        <dbReference type="EMBL" id="KAL1897930.1"/>
    </source>
</evidence>
<dbReference type="CDD" id="cd00105">
    <property type="entry name" value="KH-I"/>
    <property type="match status" value="1"/>
</dbReference>